<feature type="signal peptide" evidence="2">
    <location>
        <begin position="1"/>
        <end position="25"/>
    </location>
</feature>
<dbReference type="AlphaFoldDB" id="A0A1Y0IJQ5"/>
<sequence length="277" mass="30879">MKKLIATTVVAGTLGMTFLPITTFAAEPVKAQVTGKVERQLSAHYDNVSQDMIEEWKKDKMFKVFDHGNGNVDVIRKYPALQGMVFVNGQAVKVNEQGEYSMEVEVGEFNVEFREKDGKVIQKHKMKAEKGKKHNVDLINTILFSDLIESMEHNVPNKNTVISGTSSPSIVPEATDGGSGGSYAGPSVGQYCYTNQPVHCNRFNGLYSDNRYWPQTDARALNNFRYSDCDYNFSLYGCPSPFADTLCDGLNAQGKGVHDCSSVKAGWSMWFWPRNNN</sequence>
<dbReference type="OrthoDB" id="2413656at2"/>
<dbReference type="KEGG" id="tum:CBW65_03945"/>
<evidence type="ECO:0000256" key="2">
    <source>
        <dbReference type="SAM" id="SignalP"/>
    </source>
</evidence>
<feature type="region of interest" description="Disordered" evidence="1">
    <location>
        <begin position="160"/>
        <end position="179"/>
    </location>
</feature>
<keyword evidence="4" id="KW-1185">Reference proteome</keyword>
<evidence type="ECO:0000313" key="4">
    <source>
        <dbReference type="Proteomes" id="UP000195437"/>
    </source>
</evidence>
<name>A0A1Y0IJQ5_9BACL</name>
<reference evidence="4" key="1">
    <citation type="submission" date="2017-05" db="EMBL/GenBank/DDBJ databases">
        <authorList>
            <person name="Sung H."/>
        </authorList>
    </citation>
    <scope>NUCLEOTIDE SEQUENCE [LARGE SCALE GENOMIC DNA]</scope>
    <source>
        <strain evidence="4">AR23208</strain>
    </source>
</reference>
<proteinExistence type="predicted"/>
<organism evidence="3 4">
    <name type="scientific">Tumebacillus avium</name>
    <dbReference type="NCBI Taxonomy" id="1903704"/>
    <lineage>
        <taxon>Bacteria</taxon>
        <taxon>Bacillati</taxon>
        <taxon>Bacillota</taxon>
        <taxon>Bacilli</taxon>
        <taxon>Bacillales</taxon>
        <taxon>Alicyclobacillaceae</taxon>
        <taxon>Tumebacillus</taxon>
    </lineage>
</organism>
<protein>
    <submittedName>
        <fullName evidence="3">Uncharacterized protein</fullName>
    </submittedName>
</protein>
<accession>A0A1Y0IJQ5</accession>
<feature type="chain" id="PRO_5013163644" evidence="2">
    <location>
        <begin position="26"/>
        <end position="277"/>
    </location>
</feature>
<evidence type="ECO:0000313" key="3">
    <source>
        <dbReference type="EMBL" id="ARU60309.1"/>
    </source>
</evidence>
<dbReference type="EMBL" id="CP021434">
    <property type="protein sequence ID" value="ARU60309.1"/>
    <property type="molecule type" value="Genomic_DNA"/>
</dbReference>
<evidence type="ECO:0000256" key="1">
    <source>
        <dbReference type="SAM" id="MobiDB-lite"/>
    </source>
</evidence>
<dbReference type="RefSeq" id="WP_087455696.1">
    <property type="nucleotide sequence ID" value="NZ_CP021434.1"/>
</dbReference>
<feature type="compositionally biased region" description="Polar residues" evidence="1">
    <location>
        <begin position="160"/>
        <end position="169"/>
    </location>
</feature>
<keyword evidence="2" id="KW-0732">Signal</keyword>
<gene>
    <name evidence="3" type="ORF">CBW65_03945</name>
</gene>
<dbReference type="Proteomes" id="UP000195437">
    <property type="component" value="Chromosome"/>
</dbReference>